<protein>
    <submittedName>
        <fullName evidence="2">Uncharacterized protein</fullName>
    </submittedName>
</protein>
<reference evidence="2" key="1">
    <citation type="journal article" date="2020" name="Stud. Mycol.">
        <title>101 Dothideomycetes genomes: a test case for predicting lifestyles and emergence of pathogens.</title>
        <authorList>
            <person name="Haridas S."/>
            <person name="Albert R."/>
            <person name="Binder M."/>
            <person name="Bloem J."/>
            <person name="Labutti K."/>
            <person name="Salamov A."/>
            <person name="Andreopoulos B."/>
            <person name="Baker S."/>
            <person name="Barry K."/>
            <person name="Bills G."/>
            <person name="Bluhm B."/>
            <person name="Cannon C."/>
            <person name="Castanera R."/>
            <person name="Culley D."/>
            <person name="Daum C."/>
            <person name="Ezra D."/>
            <person name="Gonzalez J."/>
            <person name="Henrissat B."/>
            <person name="Kuo A."/>
            <person name="Liang C."/>
            <person name="Lipzen A."/>
            <person name="Lutzoni F."/>
            <person name="Magnuson J."/>
            <person name="Mondo S."/>
            <person name="Nolan M."/>
            <person name="Ohm R."/>
            <person name="Pangilinan J."/>
            <person name="Park H.-J."/>
            <person name="Ramirez L."/>
            <person name="Alfaro M."/>
            <person name="Sun H."/>
            <person name="Tritt A."/>
            <person name="Yoshinaga Y."/>
            <person name="Zwiers L.-H."/>
            <person name="Turgeon B."/>
            <person name="Goodwin S."/>
            <person name="Spatafora J."/>
            <person name="Crous P."/>
            <person name="Grigoriev I."/>
        </authorList>
    </citation>
    <scope>NUCLEOTIDE SEQUENCE</scope>
    <source>
        <strain evidence="2">ATCC 74209</strain>
    </source>
</reference>
<dbReference type="Proteomes" id="UP000799536">
    <property type="component" value="Unassembled WGS sequence"/>
</dbReference>
<keyword evidence="3" id="KW-1185">Reference proteome</keyword>
<dbReference type="PROSITE" id="PS51257">
    <property type="entry name" value="PROKAR_LIPOPROTEIN"/>
    <property type="match status" value="1"/>
</dbReference>
<organism evidence="2 3">
    <name type="scientific">Delitschia confertaspora ATCC 74209</name>
    <dbReference type="NCBI Taxonomy" id="1513339"/>
    <lineage>
        <taxon>Eukaryota</taxon>
        <taxon>Fungi</taxon>
        <taxon>Dikarya</taxon>
        <taxon>Ascomycota</taxon>
        <taxon>Pezizomycotina</taxon>
        <taxon>Dothideomycetes</taxon>
        <taxon>Pleosporomycetidae</taxon>
        <taxon>Pleosporales</taxon>
        <taxon>Delitschiaceae</taxon>
        <taxon>Delitschia</taxon>
    </lineage>
</organism>
<evidence type="ECO:0000313" key="2">
    <source>
        <dbReference type="EMBL" id="KAF2200175.1"/>
    </source>
</evidence>
<accession>A0A9P4JJD5</accession>
<evidence type="ECO:0000256" key="1">
    <source>
        <dbReference type="SAM" id="Phobius"/>
    </source>
</evidence>
<proteinExistence type="predicted"/>
<dbReference type="EMBL" id="ML994035">
    <property type="protein sequence ID" value="KAF2200175.1"/>
    <property type="molecule type" value="Genomic_DNA"/>
</dbReference>
<dbReference type="AlphaFoldDB" id="A0A9P4JJD5"/>
<sequence length="85" mass="9315">MAFIIRLLSSSLLFFVIVTVAHFVSLCVLSVVLACCAGTAYSNYQQVTVRPVGYFGFRRGNGGVSREMVAFSTLQKGNTFKALKR</sequence>
<keyword evidence="1" id="KW-1133">Transmembrane helix</keyword>
<name>A0A9P4JJD5_9PLEO</name>
<keyword evidence="1" id="KW-0812">Transmembrane</keyword>
<keyword evidence="1" id="KW-0472">Membrane</keyword>
<feature type="transmembrane region" description="Helical" evidence="1">
    <location>
        <begin position="12"/>
        <end position="41"/>
    </location>
</feature>
<comment type="caution">
    <text evidence="2">The sequence shown here is derived from an EMBL/GenBank/DDBJ whole genome shotgun (WGS) entry which is preliminary data.</text>
</comment>
<gene>
    <name evidence="2" type="ORF">GQ43DRAFT_86446</name>
</gene>
<evidence type="ECO:0000313" key="3">
    <source>
        <dbReference type="Proteomes" id="UP000799536"/>
    </source>
</evidence>